<keyword evidence="2" id="KW-1185">Reference proteome</keyword>
<comment type="caution">
    <text evidence="1">The sequence shown here is derived from an EMBL/GenBank/DDBJ whole genome shotgun (WGS) entry which is preliminary data.</text>
</comment>
<evidence type="ECO:0000313" key="2">
    <source>
        <dbReference type="Proteomes" id="UP000770717"/>
    </source>
</evidence>
<dbReference type="EMBL" id="WNTK01000004">
    <property type="protein sequence ID" value="KAG9485317.1"/>
    <property type="molecule type" value="Genomic_DNA"/>
</dbReference>
<dbReference type="AlphaFoldDB" id="A0A8J6KA11"/>
<accession>A0A8J6KA11</accession>
<dbReference type="Proteomes" id="UP000770717">
    <property type="component" value="Unassembled WGS sequence"/>
</dbReference>
<protein>
    <submittedName>
        <fullName evidence="1">Uncharacterized protein</fullName>
    </submittedName>
</protein>
<name>A0A8J6KA11_ELECQ</name>
<organism evidence="1 2">
    <name type="scientific">Eleutherodactylus coqui</name>
    <name type="common">Puerto Rican coqui</name>
    <dbReference type="NCBI Taxonomy" id="57060"/>
    <lineage>
        <taxon>Eukaryota</taxon>
        <taxon>Metazoa</taxon>
        <taxon>Chordata</taxon>
        <taxon>Craniata</taxon>
        <taxon>Vertebrata</taxon>
        <taxon>Euteleostomi</taxon>
        <taxon>Amphibia</taxon>
        <taxon>Batrachia</taxon>
        <taxon>Anura</taxon>
        <taxon>Neobatrachia</taxon>
        <taxon>Hyloidea</taxon>
        <taxon>Eleutherodactylidae</taxon>
        <taxon>Eleutherodactylinae</taxon>
        <taxon>Eleutherodactylus</taxon>
        <taxon>Eleutherodactylus</taxon>
    </lineage>
</organism>
<evidence type="ECO:0000313" key="1">
    <source>
        <dbReference type="EMBL" id="KAG9485317.1"/>
    </source>
</evidence>
<proteinExistence type="predicted"/>
<reference evidence="1" key="1">
    <citation type="thesis" date="2020" institute="ProQuest LLC" country="789 East Eisenhower Parkway, Ann Arbor, MI, USA">
        <title>Comparative Genomics and Chromosome Evolution.</title>
        <authorList>
            <person name="Mudd A.B."/>
        </authorList>
    </citation>
    <scope>NUCLEOTIDE SEQUENCE</scope>
    <source>
        <strain evidence="1">HN-11 Male</strain>
        <tissue evidence="1">Kidney and liver</tissue>
    </source>
</reference>
<sequence length="105" mass="12642">MYLHFCDDLFYWHLFRALFHVCKCLVVPNPKNHAILETLIQIRVLRASLIRGWVIINDQRVCINLILIHLMPYNAFFKYTYIRSQKHTFIAIVYLRSILHQMPVV</sequence>
<gene>
    <name evidence="1" type="ORF">GDO78_008414</name>
</gene>